<protein>
    <submittedName>
        <fullName evidence="2">Uncharacterized protein</fullName>
    </submittedName>
</protein>
<dbReference type="Pfam" id="PF01187">
    <property type="entry name" value="MIF"/>
    <property type="match status" value="1"/>
</dbReference>
<comment type="similarity">
    <text evidence="1">Belongs to the MIF family.</text>
</comment>
<dbReference type="PANTHER" id="PTHR11954:SF37">
    <property type="entry name" value="MIF-LIKE PROTEIN MIF-2"/>
    <property type="match status" value="1"/>
</dbReference>
<dbReference type="GO" id="GO:0005615">
    <property type="term" value="C:extracellular space"/>
    <property type="evidence" value="ECO:0007669"/>
    <property type="project" value="TreeGrafter"/>
</dbReference>
<dbReference type="GO" id="GO:0005125">
    <property type="term" value="F:cytokine activity"/>
    <property type="evidence" value="ECO:0007669"/>
    <property type="project" value="TreeGrafter"/>
</dbReference>
<dbReference type="OrthoDB" id="255819at2759"/>
<dbReference type="InterPro" id="IPR014347">
    <property type="entry name" value="Tautomerase/MIF_sf"/>
</dbReference>
<evidence type="ECO:0000313" key="2">
    <source>
        <dbReference type="EMBL" id="VDN45355.1"/>
    </source>
</evidence>
<organism evidence="2 3">
    <name type="scientific">Gongylonema pulchrum</name>
    <dbReference type="NCBI Taxonomy" id="637853"/>
    <lineage>
        <taxon>Eukaryota</taxon>
        <taxon>Metazoa</taxon>
        <taxon>Ecdysozoa</taxon>
        <taxon>Nematoda</taxon>
        <taxon>Chromadorea</taxon>
        <taxon>Rhabditida</taxon>
        <taxon>Spirurina</taxon>
        <taxon>Spiruromorpha</taxon>
        <taxon>Spiruroidea</taxon>
        <taxon>Gongylonematidae</taxon>
        <taxon>Gongylonema</taxon>
    </lineage>
</organism>
<dbReference type="InterPro" id="IPR001398">
    <property type="entry name" value="Macrophage_inhib_fac"/>
</dbReference>
<name>A0A3P7NRD5_9BILA</name>
<reference evidence="2 3" key="1">
    <citation type="submission" date="2018-11" db="EMBL/GenBank/DDBJ databases">
        <authorList>
            <consortium name="Pathogen Informatics"/>
        </authorList>
    </citation>
    <scope>NUCLEOTIDE SEQUENCE [LARGE SCALE GENOMIC DNA]</scope>
</reference>
<evidence type="ECO:0000313" key="3">
    <source>
        <dbReference type="Proteomes" id="UP000271098"/>
    </source>
</evidence>
<dbReference type="SUPFAM" id="SSF55331">
    <property type="entry name" value="Tautomerase/MIF"/>
    <property type="match status" value="2"/>
</dbReference>
<accession>A0A3P7NRD5</accession>
<dbReference type="Proteomes" id="UP000271098">
    <property type="component" value="Unassembled WGS sequence"/>
</dbReference>
<keyword evidence="3" id="KW-1185">Reference proteome</keyword>
<proteinExistence type="inferred from homology"/>
<gene>
    <name evidence="2" type="ORF">GPUH_LOCUS26297</name>
</gene>
<dbReference type="Gene3D" id="3.30.429.10">
    <property type="entry name" value="Macrophage Migration Inhibitory Factor"/>
    <property type="match status" value="2"/>
</dbReference>
<sequence>MKAIGSFSAERNIKYSAAISQFMKEQIGVEPEHCVIQFMNMEPENVSICGTTLKAIGSFSAERNIKYSAAISQFMKEQIGVEPEHCVIQFMNMEPENVSICGTTVKVLNEKGNK</sequence>
<evidence type="ECO:0000256" key="1">
    <source>
        <dbReference type="ARBA" id="ARBA00005851"/>
    </source>
</evidence>
<dbReference type="PANTHER" id="PTHR11954">
    <property type="entry name" value="D-DOPACHROME DECARBOXYLASE"/>
    <property type="match status" value="1"/>
</dbReference>
<dbReference type="GO" id="GO:0050178">
    <property type="term" value="F:phenylpyruvate tautomerase activity"/>
    <property type="evidence" value="ECO:0007669"/>
    <property type="project" value="TreeGrafter"/>
</dbReference>
<dbReference type="EMBL" id="UYRT01109848">
    <property type="protein sequence ID" value="VDN45355.1"/>
    <property type="molecule type" value="Genomic_DNA"/>
</dbReference>
<dbReference type="AlphaFoldDB" id="A0A3P7NRD5"/>